<keyword evidence="1" id="KW-1133">Transmembrane helix</keyword>
<accession>A0A0B0H5W8</accession>
<dbReference type="InterPro" id="IPR001036">
    <property type="entry name" value="Acrflvin-R"/>
</dbReference>
<dbReference type="GO" id="GO:0005886">
    <property type="term" value="C:plasma membrane"/>
    <property type="evidence" value="ECO:0007669"/>
    <property type="project" value="TreeGrafter"/>
</dbReference>
<dbReference type="PANTHER" id="PTHR32063">
    <property type="match status" value="1"/>
</dbReference>
<feature type="transmembrane region" description="Helical" evidence="1">
    <location>
        <begin position="452"/>
        <end position="475"/>
    </location>
</feature>
<reference evidence="2 3" key="1">
    <citation type="journal article" date="2014" name="BMC Genomics">
        <title>The genome of the intracellular bacterium of the coastal bivalve, Solemya velum: a blueprint for thriving in and out of symbiosis.</title>
        <authorList>
            <person name="Dmytrenko O."/>
            <person name="Russell S.L."/>
            <person name="Loo W.T."/>
            <person name="Fontanez K.M."/>
            <person name="Liao L."/>
            <person name="Roeselers G."/>
            <person name="Sharma R."/>
            <person name="Stewart F.J."/>
            <person name="Newton I.L."/>
            <person name="Woyke T."/>
            <person name="Wu D."/>
            <person name="Lang J.M."/>
            <person name="Eisen J.A."/>
            <person name="Cavanaugh C.M."/>
        </authorList>
    </citation>
    <scope>NUCLEOTIDE SEQUENCE [LARGE SCALE GENOMIC DNA]</scope>
    <source>
        <strain evidence="2 3">WH</strain>
    </source>
</reference>
<dbReference type="GO" id="GO:0042910">
    <property type="term" value="F:xenobiotic transmembrane transporter activity"/>
    <property type="evidence" value="ECO:0007669"/>
    <property type="project" value="TreeGrafter"/>
</dbReference>
<dbReference type="SUPFAM" id="SSF82866">
    <property type="entry name" value="Multidrug efflux transporter AcrB transmembrane domain"/>
    <property type="match status" value="2"/>
</dbReference>
<dbReference type="Pfam" id="PF00873">
    <property type="entry name" value="ACR_tran"/>
    <property type="match status" value="1"/>
</dbReference>
<evidence type="ECO:0000313" key="3">
    <source>
        <dbReference type="Proteomes" id="UP000030856"/>
    </source>
</evidence>
<dbReference type="PANTHER" id="PTHR32063:SF33">
    <property type="entry name" value="RND SUPERFAMILY EFFLUX PUMP PERMEASE COMPONENT"/>
    <property type="match status" value="1"/>
</dbReference>
<feature type="transmembrane region" description="Helical" evidence="1">
    <location>
        <begin position="379"/>
        <end position="403"/>
    </location>
</feature>
<dbReference type="Gene3D" id="3.30.2090.10">
    <property type="entry name" value="Multidrug efflux transporter AcrB TolC docking domain, DN and DC subdomains"/>
    <property type="match status" value="2"/>
</dbReference>
<evidence type="ECO:0000313" key="2">
    <source>
        <dbReference type="EMBL" id="KHF25603.1"/>
    </source>
</evidence>
<gene>
    <name evidence="2" type="primary">acrB5</name>
    <name evidence="2" type="ORF">JV46_12380</name>
</gene>
<keyword evidence="1" id="KW-0472">Membrane</keyword>
<sequence>MISWFTHHPTAANLMMAAILLLGLVALPGLQRETFPEIKSDKVQVKVIYQGATSADVEDAICRRLEDATESVVGLDEIRCESSEGVGTATLEMEEGTDMARFLDDIKSSVDAISDFPDDTELPIVEELGRTDAVVSIAITGPDDPVALKSYAEAVKERLKKASDVAEININGFSDHQLRVEIPIQLLRQYGLSVADIANTVQQQSVSSPLGQLKGDEENVLLRFNDQRKSVSELQELIVISGKTGASIKLGEIATITDRFELDESKIIFDGKRAAILDITKTRSQDVLTVYDQIAAFVEAEQKSAPQGVSLVLTQDRSSNVRDRLNMLLNNGLMGLVLVFLVLWLFFSLRYSFWVTMGLPVSFLGGLFILPMMGVTINMISMVGLLIGIGLLMDDAIVIAENIAARLTRGDKPMDAAITGVKQVLPGIASSFATTVMVFGSLAFITGEIGQILRVMPIVLLVILTVSLIEAFLILPSHLGHSLAHIEKREDSAFRQRFEKGFDSFRDTYFGKALDFSVEYRYLTVGIIIMLMLLAIAMPMGGKLKFVGFPSIEGDIVEARVLLPQGTPLEYTEKIVKQLTDALEETSRHYKPLQPGEQDLVTHYTVIYGQNPDANETGPHVARVIADILSGEVRNAHLEEFRQIWREKAGLMADVISTTFAEPTLGPGGRAFDIRLIGGDLDDLKSAAVDVKNWLGTFVGVTDLNDDLRPGKREYQLKLKDSAGVLGLNAQTLTNQVRASFQGIKVDEFPVGAETYEVDLRLIANNRGDSGDLDQLSIIGPDGALVPLDVVANINETRGWARINRIDGERSVNIRGDVQSEIANAQEILTLAGKDLFPELEKRYPGLRVDIQGQSNESAKTGQSIVRNVLLGMIGIYMLLALQFRGYLAPITVMSVIPTALIGVVFGHMAMGLDLTLPSIIGMASLFGVVVNDSILLVVFIRDARAHNIPVHVAAKQAGRARFRPILLTSITTIAGLLPLLAETSLQAQILIPLATSLAFGLTSATMIAIFLVPAIYCILDDFNALGEVEPSTE</sequence>
<feature type="transmembrane region" description="Helical" evidence="1">
    <location>
        <begin position="353"/>
        <end position="373"/>
    </location>
</feature>
<dbReference type="InterPro" id="IPR027463">
    <property type="entry name" value="AcrB_DN_DC_subdom"/>
</dbReference>
<dbReference type="SUPFAM" id="SSF82714">
    <property type="entry name" value="Multidrug efflux transporter AcrB TolC docking domain, DN and DC subdomains"/>
    <property type="match status" value="2"/>
</dbReference>
<dbReference type="Gene3D" id="3.30.70.1440">
    <property type="entry name" value="Multidrug efflux transporter AcrB pore domain"/>
    <property type="match status" value="1"/>
</dbReference>
<dbReference type="RefSeq" id="WP_043115269.1">
    <property type="nucleotide sequence ID" value="NZ_JRAA01000001.1"/>
</dbReference>
<feature type="transmembrane region" description="Helical" evidence="1">
    <location>
        <begin position="327"/>
        <end position="346"/>
    </location>
</feature>
<dbReference type="eggNOG" id="COG0841">
    <property type="taxonomic scope" value="Bacteria"/>
</dbReference>
<dbReference type="STRING" id="2340.JV46_12380"/>
<organism evidence="2 3">
    <name type="scientific">Solemya velum gill symbiont</name>
    <dbReference type="NCBI Taxonomy" id="2340"/>
    <lineage>
        <taxon>Bacteria</taxon>
        <taxon>Pseudomonadati</taxon>
        <taxon>Pseudomonadota</taxon>
        <taxon>Gammaproteobacteria</taxon>
        <taxon>sulfur-oxidizing symbionts</taxon>
    </lineage>
</organism>
<feature type="transmembrane region" description="Helical" evidence="1">
    <location>
        <begin position="917"/>
        <end position="941"/>
    </location>
</feature>
<feature type="transmembrane region" description="Helical" evidence="1">
    <location>
        <begin position="424"/>
        <end position="446"/>
    </location>
</feature>
<dbReference type="PATRIC" id="fig|2340.3.peg.125"/>
<dbReference type="Gene3D" id="1.20.1640.10">
    <property type="entry name" value="Multidrug efflux transporter AcrB transmembrane domain"/>
    <property type="match status" value="2"/>
</dbReference>
<proteinExistence type="predicted"/>
<feature type="transmembrane region" description="Helical" evidence="1">
    <location>
        <begin position="994"/>
        <end position="1020"/>
    </location>
</feature>
<evidence type="ECO:0000256" key="1">
    <source>
        <dbReference type="SAM" id="Phobius"/>
    </source>
</evidence>
<feature type="transmembrane region" description="Helical" evidence="1">
    <location>
        <begin position="522"/>
        <end position="542"/>
    </location>
</feature>
<name>A0A0B0H5W8_SOVGS</name>
<protein>
    <submittedName>
        <fullName evidence="2">Multidrug efflux pump AcrAB, subunit B5</fullName>
    </submittedName>
</protein>
<dbReference type="AlphaFoldDB" id="A0A0B0H5W8"/>
<dbReference type="OrthoDB" id="5287122at2"/>
<keyword evidence="3" id="KW-1185">Reference proteome</keyword>
<dbReference type="Gene3D" id="3.30.70.1320">
    <property type="entry name" value="Multidrug efflux transporter AcrB pore domain like"/>
    <property type="match status" value="1"/>
</dbReference>
<dbReference type="EMBL" id="JRAA01000001">
    <property type="protein sequence ID" value="KHF25603.1"/>
    <property type="molecule type" value="Genomic_DNA"/>
</dbReference>
<keyword evidence="1" id="KW-0812">Transmembrane</keyword>
<dbReference type="Gene3D" id="3.30.70.1430">
    <property type="entry name" value="Multidrug efflux transporter AcrB pore domain"/>
    <property type="match status" value="2"/>
</dbReference>
<feature type="transmembrane region" description="Helical" evidence="1">
    <location>
        <begin position="962"/>
        <end position="982"/>
    </location>
</feature>
<dbReference type="Proteomes" id="UP000030856">
    <property type="component" value="Unassembled WGS sequence"/>
</dbReference>
<dbReference type="PRINTS" id="PR00702">
    <property type="entry name" value="ACRIFLAVINRP"/>
</dbReference>
<feature type="transmembrane region" description="Helical" evidence="1">
    <location>
        <begin position="891"/>
        <end position="911"/>
    </location>
</feature>
<dbReference type="SUPFAM" id="SSF82693">
    <property type="entry name" value="Multidrug efflux transporter AcrB pore domain, PN1, PN2, PC1 and PC2 subdomains"/>
    <property type="match status" value="2"/>
</dbReference>
<comment type="caution">
    <text evidence="2">The sequence shown here is derived from an EMBL/GenBank/DDBJ whole genome shotgun (WGS) entry which is preliminary data.</text>
</comment>